<organism evidence="1 2">
    <name type="scientific">Leptosia nina</name>
    <dbReference type="NCBI Taxonomy" id="320188"/>
    <lineage>
        <taxon>Eukaryota</taxon>
        <taxon>Metazoa</taxon>
        <taxon>Ecdysozoa</taxon>
        <taxon>Arthropoda</taxon>
        <taxon>Hexapoda</taxon>
        <taxon>Insecta</taxon>
        <taxon>Pterygota</taxon>
        <taxon>Neoptera</taxon>
        <taxon>Endopterygota</taxon>
        <taxon>Lepidoptera</taxon>
        <taxon>Glossata</taxon>
        <taxon>Ditrysia</taxon>
        <taxon>Papilionoidea</taxon>
        <taxon>Pieridae</taxon>
        <taxon>Pierinae</taxon>
        <taxon>Leptosia</taxon>
    </lineage>
</organism>
<evidence type="ECO:0008006" key="3">
    <source>
        <dbReference type="Google" id="ProtNLM"/>
    </source>
</evidence>
<sequence length="66" mass="7181">MAVPTGVTLVAYADDVTVLVEANSRAEIERKAAATLELAVQWGERICRESRKCTGYTPRAVPVHLP</sequence>
<dbReference type="EMBL" id="CAVLEF010000228">
    <property type="protein sequence ID" value="CAK1553808.1"/>
    <property type="molecule type" value="Genomic_DNA"/>
</dbReference>
<comment type="caution">
    <text evidence="1">The sequence shown here is derived from an EMBL/GenBank/DDBJ whole genome shotgun (WGS) entry which is preliminary data.</text>
</comment>
<protein>
    <recommendedName>
        <fullName evidence="3">Reverse transcriptase domain-containing protein</fullName>
    </recommendedName>
</protein>
<dbReference type="AlphaFoldDB" id="A0AAV1JW69"/>
<proteinExistence type="predicted"/>
<reference evidence="1 2" key="1">
    <citation type="submission" date="2023-11" db="EMBL/GenBank/DDBJ databases">
        <authorList>
            <person name="Okamura Y."/>
        </authorList>
    </citation>
    <scope>NUCLEOTIDE SEQUENCE [LARGE SCALE GENOMIC DNA]</scope>
</reference>
<accession>A0AAV1JW69</accession>
<dbReference type="Proteomes" id="UP001497472">
    <property type="component" value="Unassembled WGS sequence"/>
</dbReference>
<gene>
    <name evidence="1" type="ORF">LNINA_LOCUS12776</name>
</gene>
<name>A0AAV1JW69_9NEOP</name>
<evidence type="ECO:0000313" key="1">
    <source>
        <dbReference type="EMBL" id="CAK1553808.1"/>
    </source>
</evidence>
<evidence type="ECO:0000313" key="2">
    <source>
        <dbReference type="Proteomes" id="UP001497472"/>
    </source>
</evidence>
<keyword evidence="2" id="KW-1185">Reference proteome</keyword>